<accession>A0A5C4Y7Y0</accession>
<keyword evidence="4" id="KW-1185">Reference proteome</keyword>
<reference evidence="2 3" key="1">
    <citation type="submission" date="2019-06" db="EMBL/GenBank/DDBJ databases">
        <title>Genome sequence of Deinococcus radiopugnans ATCC 19172.</title>
        <authorList>
            <person name="Maclea K.S."/>
            <person name="Maynard C.R."/>
        </authorList>
    </citation>
    <scope>NUCLEOTIDE SEQUENCE [LARGE SCALE GENOMIC DNA]</scope>
    <source>
        <strain evidence="2 3">ATCC 19172</strain>
    </source>
</reference>
<evidence type="ECO:0000313" key="2">
    <source>
        <dbReference type="EMBL" id="TNM71967.1"/>
    </source>
</evidence>
<proteinExistence type="predicted"/>
<dbReference type="Proteomes" id="UP000313988">
    <property type="component" value="Unassembled WGS sequence"/>
</dbReference>
<comment type="caution">
    <text evidence="2">The sequence shown here is derived from an EMBL/GenBank/DDBJ whole genome shotgun (WGS) entry which is preliminary data.</text>
</comment>
<protein>
    <submittedName>
        <fullName evidence="2">Uncharacterized protein</fullName>
    </submittedName>
</protein>
<dbReference type="AlphaFoldDB" id="A0A5C4Y7Y0"/>
<evidence type="ECO:0000313" key="3">
    <source>
        <dbReference type="Proteomes" id="UP000313988"/>
    </source>
</evidence>
<dbReference type="RefSeq" id="WP_139401698.1">
    <property type="nucleotide sequence ID" value="NZ_JACHEW010000014.1"/>
</dbReference>
<sequence>MPFYPYQWSPEALARLPQSLRDELIPYNDNGWRGHLSSFSEEFLCGRVMSAALDGSAEQIEALGWLCRESECNFPRGCVGTPEKFEEWTGLNRNPPAEPLYIISKVDPNDLH</sequence>
<evidence type="ECO:0000313" key="4">
    <source>
        <dbReference type="Proteomes" id="UP000629870"/>
    </source>
</evidence>
<organism evidence="2 3">
    <name type="scientific">Deinococcus radiopugnans ATCC 19172</name>
    <dbReference type="NCBI Taxonomy" id="585398"/>
    <lineage>
        <taxon>Bacteria</taxon>
        <taxon>Thermotogati</taxon>
        <taxon>Deinococcota</taxon>
        <taxon>Deinococci</taxon>
        <taxon>Deinococcales</taxon>
        <taxon>Deinococcaceae</taxon>
        <taxon>Deinococcus</taxon>
    </lineage>
</organism>
<dbReference type="Proteomes" id="UP000629870">
    <property type="component" value="Unassembled WGS sequence"/>
</dbReference>
<name>A0A5C4Y7Y0_9DEIO</name>
<reference evidence="1 4" key="2">
    <citation type="submission" date="2020-08" db="EMBL/GenBank/DDBJ databases">
        <title>Genomic Encyclopedia of Type Strains, Phase IV (KMG-IV): sequencing the most valuable type-strain genomes for metagenomic binning, comparative biology and taxonomic classification.</title>
        <authorList>
            <person name="Goeker M."/>
        </authorList>
    </citation>
    <scope>NUCLEOTIDE SEQUENCE [LARGE SCALE GENOMIC DNA]</scope>
    <source>
        <strain evidence="1 4">DSM 12027</strain>
    </source>
</reference>
<dbReference type="EMBL" id="VDMO01000005">
    <property type="protein sequence ID" value="TNM71967.1"/>
    <property type="molecule type" value="Genomic_DNA"/>
</dbReference>
<dbReference type="EMBL" id="JACHEW010000014">
    <property type="protein sequence ID" value="MBB6017435.1"/>
    <property type="molecule type" value="Genomic_DNA"/>
</dbReference>
<gene>
    <name evidence="2" type="ORF">FHR04_06280</name>
    <name evidence="1" type="ORF">HNQ04_002700</name>
</gene>
<evidence type="ECO:0000313" key="1">
    <source>
        <dbReference type="EMBL" id="MBB6017435.1"/>
    </source>
</evidence>